<evidence type="ECO:0000256" key="4">
    <source>
        <dbReference type="ARBA" id="ARBA00022692"/>
    </source>
</evidence>
<keyword evidence="4 7" id="KW-0812">Transmembrane</keyword>
<dbReference type="Pfam" id="PF07681">
    <property type="entry name" value="DoxX"/>
    <property type="match status" value="1"/>
</dbReference>
<feature type="transmembrane region" description="Helical" evidence="7">
    <location>
        <begin position="67"/>
        <end position="84"/>
    </location>
</feature>
<comment type="caution">
    <text evidence="8">The sequence shown here is derived from an EMBL/GenBank/DDBJ whole genome shotgun (WGS) entry which is preliminary data.</text>
</comment>
<evidence type="ECO:0000256" key="5">
    <source>
        <dbReference type="ARBA" id="ARBA00022989"/>
    </source>
</evidence>
<feature type="transmembrane region" description="Helical" evidence="7">
    <location>
        <begin position="21"/>
        <end position="39"/>
    </location>
</feature>
<keyword evidence="5 7" id="KW-1133">Transmembrane helix</keyword>
<keyword evidence="6 7" id="KW-0472">Membrane</keyword>
<reference evidence="8 9" key="1">
    <citation type="submission" date="2018-08" db="EMBL/GenBank/DDBJ databases">
        <title>Recombination of ecologically and evolutionarily significant loci maintains genetic cohesion in the Pseudomonas syringae species complex.</title>
        <authorList>
            <person name="Dillon M."/>
            <person name="Thakur S."/>
            <person name="Almeida R.N.D."/>
            <person name="Weir B.S."/>
            <person name="Guttman D.S."/>
        </authorList>
    </citation>
    <scope>NUCLEOTIDE SEQUENCE [LARGE SCALE GENOMIC DNA]</scope>
    <source>
        <strain evidence="8 9">ICMP 7846</strain>
    </source>
</reference>
<gene>
    <name evidence="8" type="ORF">ALP65_01134</name>
</gene>
<accession>A0A3M5DCZ3</accession>
<dbReference type="InterPro" id="IPR051907">
    <property type="entry name" value="DoxX-like_oxidoreductase"/>
</dbReference>
<evidence type="ECO:0000313" key="8">
    <source>
        <dbReference type="EMBL" id="RMS47454.1"/>
    </source>
</evidence>
<evidence type="ECO:0000256" key="6">
    <source>
        <dbReference type="ARBA" id="ARBA00023136"/>
    </source>
</evidence>
<dbReference type="PANTHER" id="PTHR33452:SF19">
    <property type="entry name" value="DOXX FAMILY PROTEIN"/>
    <property type="match status" value="1"/>
</dbReference>
<sequence>MMKTVFLRLQHALDVTRRADFLAPLALRLYLAPVFWMAGCQKLADMPATIEWFGNPDWGLGLPFPELLAWLAALSEAGGAVLLLCGLAVRWISLPLMVTMLVAIFAVHWPNGWQAIADPSAPFANAQVLEAGEKLARAREILREYGNYDWLTSSGSFAIVNNGIEFAATYLVMLLALFFGGAGKWLSADFWIARKLR</sequence>
<dbReference type="EMBL" id="RBSQ01001139">
    <property type="protein sequence ID" value="RMS47454.1"/>
    <property type="molecule type" value="Genomic_DNA"/>
</dbReference>
<protein>
    <recommendedName>
        <fullName evidence="10">DoxX family protein</fullName>
    </recommendedName>
</protein>
<evidence type="ECO:0000256" key="7">
    <source>
        <dbReference type="SAM" id="Phobius"/>
    </source>
</evidence>
<comment type="subcellular location">
    <subcellularLocation>
        <location evidence="1">Cell membrane</location>
        <topology evidence="1">Multi-pass membrane protein</topology>
    </subcellularLocation>
</comment>
<evidence type="ECO:0008006" key="10">
    <source>
        <dbReference type="Google" id="ProtNLM"/>
    </source>
</evidence>
<feature type="transmembrane region" description="Helical" evidence="7">
    <location>
        <begin position="167"/>
        <end position="187"/>
    </location>
</feature>
<dbReference type="AlphaFoldDB" id="A0A3M5DCZ3"/>
<evidence type="ECO:0000256" key="3">
    <source>
        <dbReference type="ARBA" id="ARBA00022475"/>
    </source>
</evidence>
<dbReference type="GO" id="GO:0005886">
    <property type="term" value="C:plasma membrane"/>
    <property type="evidence" value="ECO:0007669"/>
    <property type="project" value="UniProtKB-SubCell"/>
</dbReference>
<proteinExistence type="inferred from homology"/>
<evidence type="ECO:0000313" key="9">
    <source>
        <dbReference type="Proteomes" id="UP000270834"/>
    </source>
</evidence>
<name>A0A3M5DCZ3_PSEAI</name>
<dbReference type="PANTHER" id="PTHR33452">
    <property type="entry name" value="OXIDOREDUCTASE CATD-RELATED"/>
    <property type="match status" value="1"/>
</dbReference>
<dbReference type="Proteomes" id="UP000270834">
    <property type="component" value="Unassembled WGS sequence"/>
</dbReference>
<organism evidence="8 9">
    <name type="scientific">Pseudomonas aeruginosa</name>
    <dbReference type="NCBI Taxonomy" id="287"/>
    <lineage>
        <taxon>Bacteria</taxon>
        <taxon>Pseudomonadati</taxon>
        <taxon>Pseudomonadota</taxon>
        <taxon>Gammaproteobacteria</taxon>
        <taxon>Pseudomonadales</taxon>
        <taxon>Pseudomonadaceae</taxon>
        <taxon>Pseudomonas</taxon>
    </lineage>
</organism>
<feature type="transmembrane region" description="Helical" evidence="7">
    <location>
        <begin position="91"/>
        <end position="109"/>
    </location>
</feature>
<dbReference type="InterPro" id="IPR032808">
    <property type="entry name" value="DoxX"/>
</dbReference>
<evidence type="ECO:0000256" key="2">
    <source>
        <dbReference type="ARBA" id="ARBA00006679"/>
    </source>
</evidence>
<evidence type="ECO:0000256" key="1">
    <source>
        <dbReference type="ARBA" id="ARBA00004651"/>
    </source>
</evidence>
<comment type="similarity">
    <text evidence="2">Belongs to the DoxX family.</text>
</comment>
<keyword evidence="3" id="KW-1003">Cell membrane</keyword>